<gene>
    <name evidence="2" type="ORF">D9758_010892</name>
</gene>
<comment type="caution">
    <text evidence="2">The sequence shown here is derived from an EMBL/GenBank/DDBJ whole genome shotgun (WGS) entry which is preliminary data.</text>
</comment>
<organism evidence="2 3">
    <name type="scientific">Tetrapyrgos nigripes</name>
    <dbReference type="NCBI Taxonomy" id="182062"/>
    <lineage>
        <taxon>Eukaryota</taxon>
        <taxon>Fungi</taxon>
        <taxon>Dikarya</taxon>
        <taxon>Basidiomycota</taxon>
        <taxon>Agaricomycotina</taxon>
        <taxon>Agaricomycetes</taxon>
        <taxon>Agaricomycetidae</taxon>
        <taxon>Agaricales</taxon>
        <taxon>Marasmiineae</taxon>
        <taxon>Marasmiaceae</taxon>
        <taxon>Tetrapyrgos</taxon>
    </lineage>
</organism>
<evidence type="ECO:0000313" key="3">
    <source>
        <dbReference type="Proteomes" id="UP000559256"/>
    </source>
</evidence>
<sequence length="603" mass="64776">MSLKLFSPIPIPIPAFSPSLIITPSLSLQQSERIIAYLQAQRPDASEPQPPSDPAAVHDHSTALVFHGIDFAGANLDAPVSVPANAPTLPSSSPTSGSAAGTGLELAFTGNAEFDDDDDEDFVKKAWSVAGKGSLSLSNTSTSGPGLSQSNNSTSSLTFHLDTNMLSPEQLIDYHAMRLVEAEEYKGQALDRFFVAISLMSSSSSSALNTPGYVGEIFSPRPSKAPSPSSVSPFGPYGWEESQVLMMVKDIENERHIHVVAKSQSVRLGEAEEAEAGSGPEYDRVRTSFDNKFNELDDSDSNFRMAGWLPAITSTSMSAFPTFSMTSSSSSICPFTLPGLPTLSSPSFDVFNQNQTQVETENRIQAQIDSFISSSSFSFHMDERMLSPGQQLEYKLWLLDEAEPIDLGQLSAFCLESEVEKNSLSSGSEATVQSASPSSSSPPPLSSPWPWALVSASASDEQGHSSSSPEGDKLPLSPLSASGSDSEHLLDVVVAQENSGANIAFGFGMMNHVVLEVKALGQGFERINANENVNDGEYDAEDEGEGTYDWVEEVNDDQGWYGQPQHHAELYDAPLLGNLFSDGHDAQGDQGQQMDHFAINVRF</sequence>
<dbReference type="AlphaFoldDB" id="A0A8H5FTT6"/>
<dbReference type="EMBL" id="JAACJM010000086">
    <property type="protein sequence ID" value="KAF5348403.1"/>
    <property type="molecule type" value="Genomic_DNA"/>
</dbReference>
<proteinExistence type="predicted"/>
<feature type="compositionally biased region" description="Polar residues" evidence="1">
    <location>
        <begin position="456"/>
        <end position="469"/>
    </location>
</feature>
<evidence type="ECO:0000256" key="1">
    <source>
        <dbReference type="SAM" id="MobiDB-lite"/>
    </source>
</evidence>
<feature type="region of interest" description="Disordered" evidence="1">
    <location>
        <begin position="425"/>
        <end position="482"/>
    </location>
</feature>
<accession>A0A8H5FTT6</accession>
<dbReference type="Proteomes" id="UP000559256">
    <property type="component" value="Unassembled WGS sequence"/>
</dbReference>
<keyword evidence="3" id="KW-1185">Reference proteome</keyword>
<evidence type="ECO:0000313" key="2">
    <source>
        <dbReference type="EMBL" id="KAF5348403.1"/>
    </source>
</evidence>
<reference evidence="2 3" key="1">
    <citation type="journal article" date="2020" name="ISME J.">
        <title>Uncovering the hidden diversity of litter-decomposition mechanisms in mushroom-forming fungi.</title>
        <authorList>
            <person name="Floudas D."/>
            <person name="Bentzer J."/>
            <person name="Ahren D."/>
            <person name="Johansson T."/>
            <person name="Persson P."/>
            <person name="Tunlid A."/>
        </authorList>
    </citation>
    <scope>NUCLEOTIDE SEQUENCE [LARGE SCALE GENOMIC DNA]</scope>
    <source>
        <strain evidence="2 3">CBS 291.85</strain>
    </source>
</reference>
<name>A0A8H5FTT6_9AGAR</name>
<protein>
    <submittedName>
        <fullName evidence="2">Uncharacterized protein</fullName>
    </submittedName>
</protein>